<proteinExistence type="predicted"/>
<feature type="compositionally biased region" description="Pro residues" evidence="1">
    <location>
        <begin position="526"/>
        <end position="537"/>
    </location>
</feature>
<feature type="compositionally biased region" description="Low complexity" evidence="1">
    <location>
        <begin position="577"/>
        <end position="599"/>
    </location>
</feature>
<feature type="compositionally biased region" description="Low complexity" evidence="1">
    <location>
        <begin position="505"/>
        <end position="518"/>
    </location>
</feature>
<evidence type="ECO:0000256" key="2">
    <source>
        <dbReference type="SAM" id="Phobius"/>
    </source>
</evidence>
<feature type="compositionally biased region" description="Low complexity" evidence="1">
    <location>
        <begin position="538"/>
        <end position="567"/>
    </location>
</feature>
<accession>A0ABR3ESL9</accession>
<keyword evidence="2" id="KW-1133">Transmembrane helix</keyword>
<feature type="compositionally biased region" description="Low complexity" evidence="1">
    <location>
        <begin position="227"/>
        <end position="238"/>
    </location>
</feature>
<sequence length="645" mass="67422">MVSVGHVFGLGFYVVLHLLASGKLNSVRLSILNTLEPYYLSLLQLQSPPAWQAIAQSDYQITTTITATLYDVTNKPNSGSAGSGNGATSQNWSRTLVPVGTASDGTATTFSEEIVEFGVSTDATGAATTFTTSTIKATRIQSDSGYVRSQIGTDSAGGFTSVQTCSYVSESLGGCVDVVQLVQTTTQTESGGAVATTIITTSGTLQPSDAELVPVTTIAITSTSLLSSTASSPSPTSSDEPGLANQNKGKNNVVGPAVGAAVGGFVLILLLLGLYWLCRRRQHKAKSQSEIGSRGLIASGIRAGNHGGDSVLDGDSEYKYHYRTSRMPSMADSSREKDALSINSSSPSYTNSHYISPYPRSPTHSPSNSTAVNLSTPNLPFKAPHFASSPLSTPPIHPDEAESLPPHSTIDTVLSGSTLEPIPSRQGTADSALSSGSTDSHRHPGHGFRIHPSRFIERLSLSSTYLEALTGGKHDKGQENTGQGPEVLSDEPVDLEAAEEPAPGPSSTSTHSPTSQSHSDPHDHPPSSPPSPSPPPSTHSFSPPRPAFAAHKTHASSTSSLPLPSISRTVDPHSHPHSASNSPITPSFAPSAFPTSSTPRSWATPSPFSYQSFQTASEGHEGDRDEASTIEEPARTPSPQYGFAV</sequence>
<feature type="compositionally biased region" description="Polar residues" evidence="1">
    <location>
        <begin position="362"/>
        <end position="378"/>
    </location>
</feature>
<feature type="compositionally biased region" description="Polar residues" evidence="1">
    <location>
        <begin position="409"/>
        <end position="418"/>
    </location>
</feature>
<evidence type="ECO:0000256" key="1">
    <source>
        <dbReference type="SAM" id="MobiDB-lite"/>
    </source>
</evidence>
<keyword evidence="2" id="KW-0812">Transmembrane</keyword>
<feature type="compositionally biased region" description="Low complexity" evidence="1">
    <location>
        <begin position="341"/>
        <end position="356"/>
    </location>
</feature>
<evidence type="ECO:0000313" key="3">
    <source>
        <dbReference type="EMBL" id="KAL0565910.1"/>
    </source>
</evidence>
<keyword evidence="2" id="KW-0472">Membrane</keyword>
<evidence type="ECO:0000313" key="4">
    <source>
        <dbReference type="Proteomes" id="UP001465976"/>
    </source>
</evidence>
<feature type="compositionally biased region" description="Polar residues" evidence="1">
    <location>
        <begin position="425"/>
        <end position="438"/>
    </location>
</feature>
<feature type="compositionally biased region" description="Basic and acidic residues" evidence="1">
    <location>
        <begin position="618"/>
        <end position="627"/>
    </location>
</feature>
<name>A0ABR3ESL9_9AGAR</name>
<dbReference type="EMBL" id="JBAHYK010002075">
    <property type="protein sequence ID" value="KAL0565910.1"/>
    <property type="molecule type" value="Genomic_DNA"/>
</dbReference>
<keyword evidence="4" id="KW-1185">Reference proteome</keyword>
<reference evidence="3 4" key="1">
    <citation type="submission" date="2024-02" db="EMBL/GenBank/DDBJ databases">
        <title>A draft genome for the cacao thread blight pathogen Marasmius crinis-equi.</title>
        <authorList>
            <person name="Cohen S.P."/>
            <person name="Baruah I.K."/>
            <person name="Amoako-Attah I."/>
            <person name="Bukari Y."/>
            <person name="Meinhardt L.W."/>
            <person name="Bailey B.A."/>
        </authorList>
    </citation>
    <scope>NUCLEOTIDE SEQUENCE [LARGE SCALE GENOMIC DNA]</scope>
    <source>
        <strain evidence="3 4">GH-76</strain>
    </source>
</reference>
<feature type="region of interest" description="Disordered" evidence="1">
    <location>
        <begin position="496"/>
        <end position="645"/>
    </location>
</feature>
<organism evidence="3 4">
    <name type="scientific">Marasmius crinis-equi</name>
    <dbReference type="NCBI Taxonomy" id="585013"/>
    <lineage>
        <taxon>Eukaryota</taxon>
        <taxon>Fungi</taxon>
        <taxon>Dikarya</taxon>
        <taxon>Basidiomycota</taxon>
        <taxon>Agaricomycotina</taxon>
        <taxon>Agaricomycetes</taxon>
        <taxon>Agaricomycetidae</taxon>
        <taxon>Agaricales</taxon>
        <taxon>Marasmiineae</taxon>
        <taxon>Marasmiaceae</taxon>
        <taxon>Marasmius</taxon>
    </lineage>
</organism>
<feature type="region of interest" description="Disordered" evidence="1">
    <location>
        <begin position="227"/>
        <end position="248"/>
    </location>
</feature>
<gene>
    <name evidence="3" type="ORF">V5O48_016106</name>
</gene>
<evidence type="ECO:0008006" key="5">
    <source>
        <dbReference type="Google" id="ProtNLM"/>
    </source>
</evidence>
<comment type="caution">
    <text evidence="3">The sequence shown here is derived from an EMBL/GenBank/DDBJ whole genome shotgun (WGS) entry which is preliminary data.</text>
</comment>
<feature type="compositionally biased region" description="Polar residues" evidence="1">
    <location>
        <begin position="600"/>
        <end position="617"/>
    </location>
</feature>
<feature type="transmembrane region" description="Helical" evidence="2">
    <location>
        <begin position="253"/>
        <end position="278"/>
    </location>
</feature>
<dbReference type="Proteomes" id="UP001465976">
    <property type="component" value="Unassembled WGS sequence"/>
</dbReference>
<feature type="region of interest" description="Disordered" evidence="1">
    <location>
        <begin position="326"/>
        <end position="451"/>
    </location>
</feature>
<protein>
    <recommendedName>
        <fullName evidence="5">Mid2 domain-containing protein</fullName>
    </recommendedName>
</protein>